<dbReference type="Gene3D" id="3.40.50.2000">
    <property type="entry name" value="Glycogen Phosphorylase B"/>
    <property type="match status" value="2"/>
</dbReference>
<keyword evidence="3" id="KW-0808">Transferase</keyword>
<dbReference type="RefSeq" id="WP_105483844.1">
    <property type="nucleotide sequence ID" value="NZ_NIGF01000009.1"/>
</dbReference>
<accession>A0A2S8SS98</accession>
<dbReference type="EMBL" id="NIGF01000009">
    <property type="protein sequence ID" value="PQV63683.1"/>
    <property type="molecule type" value="Genomic_DNA"/>
</dbReference>
<gene>
    <name evidence="3" type="ORF">B1R32_10922</name>
</gene>
<dbReference type="OrthoDB" id="9801609at2"/>
<proteinExistence type="predicted"/>
<dbReference type="Pfam" id="PF00534">
    <property type="entry name" value="Glycos_transf_1"/>
    <property type="match status" value="1"/>
</dbReference>
<dbReference type="AlphaFoldDB" id="A0A2S8SS98"/>
<organism evidence="3 4">
    <name type="scientific">Abditibacterium utsteinense</name>
    <dbReference type="NCBI Taxonomy" id="1960156"/>
    <lineage>
        <taxon>Bacteria</taxon>
        <taxon>Pseudomonadati</taxon>
        <taxon>Abditibacteriota</taxon>
        <taxon>Abditibacteriia</taxon>
        <taxon>Abditibacteriales</taxon>
        <taxon>Abditibacteriaceae</taxon>
        <taxon>Abditibacterium</taxon>
    </lineage>
</organism>
<dbReference type="SUPFAM" id="SSF53756">
    <property type="entry name" value="UDP-Glycosyltransferase/glycogen phosphorylase"/>
    <property type="match status" value="1"/>
</dbReference>
<dbReference type="PANTHER" id="PTHR45947">
    <property type="entry name" value="SULFOQUINOVOSYL TRANSFERASE SQD2"/>
    <property type="match status" value="1"/>
</dbReference>
<sequence>MKVAIVHDYLMQMGGAEKVVEVLHSLFPDAPVYTSAYDREAMPASYRSWEIHTTFLQRLPWKRKTHRAALLLYPAAFESFDLSGFDLVISSSSSFAKGIITQPDTVHICYTHAPMRFAWTPRSYMKEERVSMMTRTLLAPVLHYLRTWDALAAMRVDYYLANSRTVAQRIRKFYRRDCDVVHPPVETSRFRISPQIDDYYLMVTRLAPYKRLDLAVEACTRLNRPLKIVGAGRYAQELKKIAGPSVEFLGRVSDKALPDLLARAKAYIMPGEEDFGIAPVEANASGRPVIAYAAGGALDSQIDGVTGVFFSEPTVESLVDAIQRADAINFDPQKIRSHAEKFDTECFKIHIQRVIKKVMDAKAAEKNVPFEENGASQLHSTVAMEPLNEAAQINRIQRKYVSHD</sequence>
<protein>
    <submittedName>
        <fullName evidence="3">Glycosyltransferase involved in cell wall bisynthesis</fullName>
    </submittedName>
</protein>
<evidence type="ECO:0000259" key="2">
    <source>
        <dbReference type="Pfam" id="PF13439"/>
    </source>
</evidence>
<evidence type="ECO:0000313" key="4">
    <source>
        <dbReference type="Proteomes" id="UP000237684"/>
    </source>
</evidence>
<dbReference type="InParanoid" id="A0A2S8SS98"/>
<evidence type="ECO:0000259" key="1">
    <source>
        <dbReference type="Pfam" id="PF00534"/>
    </source>
</evidence>
<dbReference type="InterPro" id="IPR028098">
    <property type="entry name" value="Glyco_trans_4-like_N"/>
</dbReference>
<name>A0A2S8SS98_9BACT</name>
<feature type="domain" description="Glycosyltransferase subfamily 4-like N-terminal" evidence="2">
    <location>
        <begin position="14"/>
        <end position="189"/>
    </location>
</feature>
<dbReference type="Pfam" id="PF13439">
    <property type="entry name" value="Glyco_transf_4"/>
    <property type="match status" value="1"/>
</dbReference>
<dbReference type="Proteomes" id="UP000237684">
    <property type="component" value="Unassembled WGS sequence"/>
</dbReference>
<dbReference type="PANTHER" id="PTHR45947:SF3">
    <property type="entry name" value="SULFOQUINOVOSYL TRANSFERASE SQD2"/>
    <property type="match status" value="1"/>
</dbReference>
<comment type="caution">
    <text evidence="3">The sequence shown here is derived from an EMBL/GenBank/DDBJ whole genome shotgun (WGS) entry which is preliminary data.</text>
</comment>
<evidence type="ECO:0000313" key="3">
    <source>
        <dbReference type="EMBL" id="PQV63683.1"/>
    </source>
</evidence>
<dbReference type="InterPro" id="IPR001296">
    <property type="entry name" value="Glyco_trans_1"/>
</dbReference>
<dbReference type="InterPro" id="IPR050194">
    <property type="entry name" value="Glycosyltransferase_grp1"/>
</dbReference>
<keyword evidence="4" id="KW-1185">Reference proteome</keyword>
<feature type="domain" description="Glycosyl transferase family 1" evidence="1">
    <location>
        <begin position="197"/>
        <end position="325"/>
    </location>
</feature>
<dbReference type="GO" id="GO:0016757">
    <property type="term" value="F:glycosyltransferase activity"/>
    <property type="evidence" value="ECO:0007669"/>
    <property type="project" value="InterPro"/>
</dbReference>
<reference evidence="3 4" key="1">
    <citation type="journal article" date="2018" name="Syst. Appl. Microbiol.">
        <title>Abditibacterium utsteinense sp. nov., the first cultivated member of candidate phylum FBP, isolated from ice-free Antarctic soil samples.</title>
        <authorList>
            <person name="Tahon G."/>
            <person name="Tytgat B."/>
            <person name="Lebbe L."/>
            <person name="Carlier A."/>
            <person name="Willems A."/>
        </authorList>
    </citation>
    <scope>NUCLEOTIDE SEQUENCE [LARGE SCALE GENOMIC DNA]</scope>
    <source>
        <strain evidence="3 4">LMG 29911</strain>
    </source>
</reference>